<evidence type="ECO:0000313" key="2">
    <source>
        <dbReference type="EMBL" id="AFL99511.1"/>
    </source>
</evidence>
<dbReference type="HOGENOM" id="CLU_017434_0_0_9"/>
<accession>I4A6C7</accession>
<keyword evidence="3" id="KW-1185">Reference proteome</keyword>
<dbReference type="STRING" id="756499.Desde_1079"/>
<dbReference type="NCBIfam" id="TIGR01641">
    <property type="entry name" value="phageSPP1_gp7"/>
    <property type="match status" value="1"/>
</dbReference>
<dbReference type="Pfam" id="PF04233">
    <property type="entry name" value="Phage_Mu_F"/>
    <property type="match status" value="1"/>
</dbReference>
<dbReference type="AlphaFoldDB" id="I4A6C7"/>
<dbReference type="KEGG" id="ddh:Desde_1079"/>
<feature type="domain" description="Phage head morphogenesis" evidence="1">
    <location>
        <begin position="195"/>
        <end position="302"/>
    </location>
</feature>
<dbReference type="Proteomes" id="UP000006053">
    <property type="component" value="Chromosome"/>
</dbReference>
<reference evidence="2 3" key="2">
    <citation type="journal article" date="2015" name="J. Bacteriol.">
        <title>Genomic, proteomic, and biochemical analysis of the organohalide respiratory pathway in Desulfitobacterium dehalogenans.</title>
        <authorList>
            <person name="Kruse T."/>
            <person name="van de Pas B.A."/>
            <person name="Atteia A."/>
            <person name="Krab K."/>
            <person name="Hagen W.R."/>
            <person name="Goodwin L."/>
            <person name="Chain P."/>
            <person name="Boeren S."/>
            <person name="Maphosa F."/>
            <person name="Schraa G."/>
            <person name="de Vos W.M."/>
            <person name="van der Oost J."/>
            <person name="Smidt H."/>
            <person name="Stams A.J."/>
        </authorList>
    </citation>
    <scope>NUCLEOTIDE SEQUENCE [LARGE SCALE GENOMIC DNA]</scope>
    <source>
        <strain evidence="3">ATCC 51507 / DSM 9161 / JW/IU-DC1</strain>
    </source>
</reference>
<evidence type="ECO:0000259" key="1">
    <source>
        <dbReference type="Pfam" id="PF04233"/>
    </source>
</evidence>
<sequence>MKTAEYWGKRSTQIAKRQFDKADEYSAALRKEYNRAILSIQKDMEVFYQRFADNNGIVDMAEARRLLNSKELKEFHWTLEEFTERAKNNADGKWTQQLDNAYFRTRVSRLEALQMQINHQVEMLAGSKQQGVRTLLDDAYTDTYYRTLFELQKGTGIGVSFAKVDERGLETILGTKLDGRNWSQRVWDDRTRLKQEIYTKLSQSFIRGDSLDKTTQDLVKRMDVSYSNAYRLIQTETAFFVEQATFKSYEESGVVSKFEILATLDSRTSDICQAMDGKVFKVSEQEVGINAPPFHVHCRTTTVPYFDDEEDVGERIARDPKTKKTYNVPGDMAYPEWYDKHVVEKYGKEQAELMKKQEVNLRSDQKQYTRYKELLGKDAPKTFDDFQELKYTETEKWAAMNRQFDTFEKIKNGPYSDEYKVKLKGTYRYFRQDGHELRIHALNRTVGQKQSKGKVQFTREDIMGMMKKPPNFIQEDGHLVRFENGIAIIQANDTNEILSIVTRSKAKANWKEV</sequence>
<dbReference type="eggNOG" id="COG2369">
    <property type="taxonomic scope" value="Bacteria"/>
</dbReference>
<dbReference type="InterPro" id="IPR006528">
    <property type="entry name" value="Phage_head_morphogenesis_dom"/>
</dbReference>
<name>I4A6C7_DESDJ</name>
<organism evidence="2 3">
    <name type="scientific">Desulfitobacterium dehalogenans (strain ATCC 51507 / DSM 9161 / JW/IU-DC1)</name>
    <dbReference type="NCBI Taxonomy" id="756499"/>
    <lineage>
        <taxon>Bacteria</taxon>
        <taxon>Bacillati</taxon>
        <taxon>Bacillota</taxon>
        <taxon>Clostridia</taxon>
        <taxon>Eubacteriales</taxon>
        <taxon>Desulfitobacteriaceae</taxon>
        <taxon>Desulfitobacterium</taxon>
    </lineage>
</organism>
<dbReference type="EMBL" id="CP003348">
    <property type="protein sequence ID" value="AFL99511.1"/>
    <property type="molecule type" value="Genomic_DNA"/>
</dbReference>
<reference evidence="3" key="1">
    <citation type="submission" date="2012-06" db="EMBL/GenBank/DDBJ databases">
        <title>Complete sequence of Desulfitobacterium dehalogenans ATCC 51507.</title>
        <authorList>
            <person name="Lucas S."/>
            <person name="Han J."/>
            <person name="Lapidus A."/>
            <person name="Cheng J.-F."/>
            <person name="Goodwin L."/>
            <person name="Pitluck S."/>
            <person name="Peters L."/>
            <person name="Ovchinnikova G."/>
            <person name="Teshima H."/>
            <person name="Detter J.C."/>
            <person name="Han C."/>
            <person name="Tapia R."/>
            <person name="Land M."/>
            <person name="Hauser L."/>
            <person name="Kyrpides N."/>
            <person name="Ivanova N."/>
            <person name="Pagani I."/>
            <person name="Kruse T."/>
            <person name="de Vos W.M."/>
            <person name="Smidt H."/>
            <person name="Woyke T."/>
        </authorList>
    </citation>
    <scope>NUCLEOTIDE SEQUENCE [LARGE SCALE GENOMIC DNA]</scope>
    <source>
        <strain evidence="3">ATCC 51507 / DSM 9161 / JW/IU-DC1</strain>
    </source>
</reference>
<dbReference type="RefSeq" id="WP_014793003.1">
    <property type="nucleotide sequence ID" value="NC_018017.1"/>
</dbReference>
<evidence type="ECO:0000313" key="3">
    <source>
        <dbReference type="Proteomes" id="UP000006053"/>
    </source>
</evidence>
<gene>
    <name evidence="2" type="ordered locus">Desde_1079</name>
</gene>
<proteinExistence type="predicted"/>
<protein>
    <submittedName>
        <fullName evidence="2">Phage putative head morphogenesis protein, SPP1 gp7 family</fullName>
    </submittedName>
</protein>